<dbReference type="InterPro" id="IPR040256">
    <property type="entry name" value="At4g02000-like"/>
</dbReference>
<evidence type="ECO:0000259" key="1">
    <source>
        <dbReference type="Pfam" id="PF14111"/>
    </source>
</evidence>
<reference evidence="2 3" key="1">
    <citation type="submission" date="2015-01" db="EMBL/GenBank/DDBJ databases">
        <title>Genome of allotetraploid Gossypium barbadense reveals genomic plasticity and fiber elongation in cotton evolution.</title>
        <authorList>
            <person name="Chen X."/>
            <person name="Liu X."/>
            <person name="Zhao B."/>
            <person name="Zheng H."/>
            <person name="Hu Y."/>
            <person name="Lu G."/>
            <person name="Yang C."/>
            <person name="Chen J."/>
            <person name="Shan C."/>
            <person name="Zhang L."/>
            <person name="Zhou Y."/>
            <person name="Wang L."/>
            <person name="Guo W."/>
            <person name="Bai Y."/>
            <person name="Ruan J."/>
            <person name="Shangguan X."/>
            <person name="Mao Y."/>
            <person name="Jiang J."/>
            <person name="Zhu Y."/>
            <person name="Lei J."/>
            <person name="Kang H."/>
            <person name="Chen S."/>
            <person name="He X."/>
            <person name="Wang R."/>
            <person name="Wang Y."/>
            <person name="Chen J."/>
            <person name="Wang L."/>
            <person name="Yu S."/>
            <person name="Wang B."/>
            <person name="Wei J."/>
            <person name="Song S."/>
            <person name="Lu X."/>
            <person name="Gao Z."/>
            <person name="Gu W."/>
            <person name="Deng X."/>
            <person name="Ma D."/>
            <person name="Wang S."/>
            <person name="Liang W."/>
            <person name="Fang L."/>
            <person name="Cai C."/>
            <person name="Zhu X."/>
            <person name="Zhou B."/>
            <person name="Zhang Y."/>
            <person name="Chen Z."/>
            <person name="Xu S."/>
            <person name="Zhu R."/>
            <person name="Wang S."/>
            <person name="Zhang T."/>
            <person name="Zhao G."/>
        </authorList>
    </citation>
    <scope>NUCLEOTIDE SEQUENCE [LARGE SCALE GENOMIC DNA]</scope>
    <source>
        <strain evidence="3">cv. Xinhai21</strain>
        <tissue evidence="2">Leaf</tissue>
    </source>
</reference>
<dbReference type="PANTHER" id="PTHR31286">
    <property type="entry name" value="GLYCINE-RICH CELL WALL STRUCTURAL PROTEIN 1.8-LIKE"/>
    <property type="match status" value="1"/>
</dbReference>
<evidence type="ECO:0000313" key="3">
    <source>
        <dbReference type="Proteomes" id="UP000239757"/>
    </source>
</evidence>
<feature type="domain" description="DUF4283" evidence="1">
    <location>
        <begin position="30"/>
        <end position="109"/>
    </location>
</feature>
<dbReference type="Pfam" id="PF14111">
    <property type="entry name" value="DUF4283"/>
    <property type="match status" value="1"/>
</dbReference>
<evidence type="ECO:0000313" key="2">
    <source>
        <dbReference type="EMBL" id="PPS15936.1"/>
    </source>
</evidence>
<proteinExistence type="predicted"/>
<gene>
    <name evidence="2" type="ORF">GOBAR_AA04642</name>
</gene>
<dbReference type="InterPro" id="IPR025558">
    <property type="entry name" value="DUF4283"/>
</dbReference>
<dbReference type="AlphaFoldDB" id="A0A2P5YK25"/>
<dbReference type="PANTHER" id="PTHR31286:SF153">
    <property type="entry name" value="DUF4283 DOMAIN PROTEIN"/>
    <property type="match status" value="1"/>
</dbReference>
<dbReference type="Proteomes" id="UP000239757">
    <property type="component" value="Unassembled WGS sequence"/>
</dbReference>
<dbReference type="EMBL" id="KZ663084">
    <property type="protein sequence ID" value="PPS15936.1"/>
    <property type="molecule type" value="Genomic_DNA"/>
</dbReference>
<protein>
    <recommendedName>
        <fullName evidence="1">DUF4283 domain-containing protein</fullName>
    </recommendedName>
</protein>
<accession>A0A2P5YK25</accession>
<dbReference type="OrthoDB" id="1729074at2759"/>
<name>A0A2P5YK25_GOSBA</name>
<organism evidence="2 3">
    <name type="scientific">Gossypium barbadense</name>
    <name type="common">Sea Island cotton</name>
    <name type="synonym">Hibiscus barbadensis</name>
    <dbReference type="NCBI Taxonomy" id="3634"/>
    <lineage>
        <taxon>Eukaryota</taxon>
        <taxon>Viridiplantae</taxon>
        <taxon>Streptophyta</taxon>
        <taxon>Embryophyta</taxon>
        <taxon>Tracheophyta</taxon>
        <taxon>Spermatophyta</taxon>
        <taxon>Magnoliopsida</taxon>
        <taxon>eudicotyledons</taxon>
        <taxon>Gunneridae</taxon>
        <taxon>Pentapetalae</taxon>
        <taxon>rosids</taxon>
        <taxon>malvids</taxon>
        <taxon>Malvales</taxon>
        <taxon>Malvaceae</taxon>
        <taxon>Malvoideae</taxon>
        <taxon>Gossypium</taxon>
    </lineage>
</organism>
<sequence length="330" mass="38533">MEEELANLRILDEEEEAFQEEAAMVDRSYQFYLVGQCLTDSVVHFPYLRNTMADLWHPIRGICITDLGDKRYLFQFFHEVDMQRMLSSTPWFFNNHFLILQTIQKGENPPAILLNFTKFWVQIHDLPPGLMIRTMAKQFGEFLGKFLEYDTFIPTLGLKRFMRIRIHLDVSTSLKRKKKDLDWKRNLGHGESYCPFRLRIEPANIVFGWDISLRTVVWRRSTLASRWLRQADGSQWNNENIEAVQCQFHGRINELEKANGARISTTEEMLKLASNFFGNLFSASDMGSNGARISTTDMNDFLLQQFTEEDIAYAVKMMAQLKAPGIENFI</sequence>